<keyword evidence="3 7" id="KW-0238">DNA-binding</keyword>
<dbReference type="EMBL" id="PVNG01000047">
    <property type="protein sequence ID" value="PRX45719.1"/>
    <property type="molecule type" value="Genomic_DNA"/>
</dbReference>
<dbReference type="Gene3D" id="1.25.40.10">
    <property type="entry name" value="Tetratricopeptide repeat domain"/>
    <property type="match status" value="2"/>
</dbReference>
<evidence type="ECO:0000256" key="2">
    <source>
        <dbReference type="ARBA" id="ARBA00023015"/>
    </source>
</evidence>
<evidence type="ECO:0000259" key="5">
    <source>
        <dbReference type="SMART" id="SM00862"/>
    </source>
</evidence>
<dbReference type="SMART" id="SM01043">
    <property type="entry name" value="BTAD"/>
    <property type="match status" value="1"/>
</dbReference>
<dbReference type="Gene3D" id="1.10.8.430">
    <property type="entry name" value="Helical domain of apoptotic protease-activating factors"/>
    <property type="match status" value="1"/>
</dbReference>
<dbReference type="Gene3D" id="3.40.50.300">
    <property type="entry name" value="P-loop containing nucleotide triphosphate hydrolases"/>
    <property type="match status" value="1"/>
</dbReference>
<dbReference type="InterPro" id="IPR001867">
    <property type="entry name" value="OmpR/PhoB-type_DNA-bd"/>
</dbReference>
<comment type="similarity">
    <text evidence="1">Belongs to the AfsR/DnrI/RedD regulatory family.</text>
</comment>
<dbReference type="AlphaFoldDB" id="A0A2T0LQM5"/>
<dbReference type="PANTHER" id="PTHR35807:SF1">
    <property type="entry name" value="TRANSCRIPTIONAL REGULATOR REDD"/>
    <property type="match status" value="1"/>
</dbReference>
<dbReference type="Pfam" id="PF03704">
    <property type="entry name" value="BTAD"/>
    <property type="match status" value="1"/>
</dbReference>
<dbReference type="SMART" id="SM00028">
    <property type="entry name" value="TPR"/>
    <property type="match status" value="4"/>
</dbReference>
<keyword evidence="4" id="KW-0804">Transcription</keyword>
<dbReference type="Gene3D" id="1.10.10.10">
    <property type="entry name" value="Winged helix-like DNA-binding domain superfamily/Winged helix DNA-binding domain"/>
    <property type="match status" value="1"/>
</dbReference>
<dbReference type="InterPro" id="IPR005158">
    <property type="entry name" value="BTAD"/>
</dbReference>
<organism evidence="7 8">
    <name type="scientific">Nonomuraea fuscirosea</name>
    <dbReference type="NCBI Taxonomy" id="1291556"/>
    <lineage>
        <taxon>Bacteria</taxon>
        <taxon>Bacillati</taxon>
        <taxon>Actinomycetota</taxon>
        <taxon>Actinomycetes</taxon>
        <taxon>Streptosporangiales</taxon>
        <taxon>Streptosporangiaceae</taxon>
        <taxon>Nonomuraea</taxon>
    </lineage>
</organism>
<dbReference type="InterPro" id="IPR011990">
    <property type="entry name" value="TPR-like_helical_dom_sf"/>
</dbReference>
<dbReference type="CDD" id="cd15831">
    <property type="entry name" value="BTAD"/>
    <property type="match status" value="1"/>
</dbReference>
<dbReference type="Pfam" id="PF00486">
    <property type="entry name" value="Trans_reg_C"/>
    <property type="match status" value="1"/>
</dbReference>
<dbReference type="PANTHER" id="PTHR35807">
    <property type="entry name" value="TRANSCRIPTIONAL REGULATOR REDD-RELATED"/>
    <property type="match status" value="1"/>
</dbReference>
<dbReference type="SUPFAM" id="SSF46894">
    <property type="entry name" value="C-terminal effector domain of the bipartite response regulators"/>
    <property type="match status" value="1"/>
</dbReference>
<protein>
    <submittedName>
        <fullName evidence="7">DNA-binding SARP family transcriptional activator</fullName>
    </submittedName>
</protein>
<evidence type="ECO:0000313" key="8">
    <source>
        <dbReference type="Proteomes" id="UP000238312"/>
    </source>
</evidence>
<dbReference type="SUPFAM" id="SSF52540">
    <property type="entry name" value="P-loop containing nucleoside triphosphate hydrolases"/>
    <property type="match status" value="1"/>
</dbReference>
<evidence type="ECO:0000256" key="1">
    <source>
        <dbReference type="ARBA" id="ARBA00005820"/>
    </source>
</evidence>
<comment type="caution">
    <text evidence="7">The sequence shown here is derived from an EMBL/GenBank/DDBJ whole genome shotgun (WGS) entry which is preliminary data.</text>
</comment>
<dbReference type="InterPro" id="IPR027417">
    <property type="entry name" value="P-loop_NTPase"/>
</dbReference>
<evidence type="ECO:0000256" key="4">
    <source>
        <dbReference type="ARBA" id="ARBA00023163"/>
    </source>
</evidence>
<dbReference type="PRINTS" id="PR00364">
    <property type="entry name" value="DISEASERSIST"/>
</dbReference>
<dbReference type="RefSeq" id="WP_181308858.1">
    <property type="nucleotide sequence ID" value="NZ_PVNG01000047.1"/>
</dbReference>
<evidence type="ECO:0000259" key="6">
    <source>
        <dbReference type="SMART" id="SM01043"/>
    </source>
</evidence>
<dbReference type="GO" id="GO:0043531">
    <property type="term" value="F:ADP binding"/>
    <property type="evidence" value="ECO:0007669"/>
    <property type="project" value="InterPro"/>
</dbReference>
<sequence>MTMEIGYLGPWQVTLGGRRVGLVGRRRVAVLTRLALDAGRPVTMQQLVTDVWGQSSTATAGKQLHIVVSKLRDALTPDTIATVPGGYLLDLPRDRVDAHLFTRLAGQARAARHQREPGTADALFRRALALWRGSALAEMADPWARIEAKRLEEERMAAFEDHIELRLARGEQHGVVADLTPYVLAHPLREGPRAQLMLALYRADRASEALAVYREGHVAMVEELGLEPGARLRRLRQAVLDGDPALELGTPEQSATIVPAELPAGIQSFTARQEEAEWLREALLSTGVAVVDGPGGVGKSALAVHVAHTMAGRFGDGVVYVDLNGATPGVQPLSVLDALGHLLRSLGLDGTAVPADLDGATARYRSLTKASDLLVILDNALDAGQVRPLIPAGADCRALITSRAALSTLDRARHLHLSGLGDRDAVTLLARIAGQEPVEREPEAAARIAELCGGFPLAIRIAGARLAARPGRRLADLADRLADATHRLDTLQYADLAVRAGIAVSHQHLREESGGGHDAAHVLPLLGLLDTPTHTPAATAALAGWPEARAEAALERLHDARLLEAAGPGRYRFHDLIRLYAREQAGELPGQDGAAALRRGLHHYLASANTATQRVHSQVQEPYYAAEQPGVAFTGAQEVREWTEAERDNLLAVAHQAAESADPDTAIGLALSLHWPFNYRGWVTHLTDVHLNAIAVAARCGDWAGQAQAATFLGWVYRDQGRHEQAVEQLKEAVVYWGKAGLPHRRIGAFNNLGIIHTLQGQLDLARINFARATEIAEKTGDVYARSAIHNNGVHLLYRQGRFEEAIAQAKTAVVEWTGSLYVEGASHETLARAYLHAGRLVEAADTFQVALTLLREAGYRIGHAVAAWWCGHTLHELGRPAEARRVWRDCFTSLLEARLLTRAEVDDLLDQPVPEMPGPIGNML</sequence>
<evidence type="ECO:0000313" key="7">
    <source>
        <dbReference type="EMBL" id="PRX45719.1"/>
    </source>
</evidence>
<dbReference type="Proteomes" id="UP000238312">
    <property type="component" value="Unassembled WGS sequence"/>
</dbReference>
<dbReference type="SMART" id="SM00862">
    <property type="entry name" value="Trans_reg_C"/>
    <property type="match status" value="1"/>
</dbReference>
<feature type="domain" description="OmpR/PhoB-type" evidence="5">
    <location>
        <begin position="17"/>
        <end position="89"/>
    </location>
</feature>
<dbReference type="InterPro" id="IPR036388">
    <property type="entry name" value="WH-like_DNA-bd_sf"/>
</dbReference>
<accession>A0A2T0LQM5</accession>
<gene>
    <name evidence="7" type="ORF">B0I32_1476</name>
</gene>
<dbReference type="Pfam" id="PF13432">
    <property type="entry name" value="TPR_16"/>
    <property type="match status" value="1"/>
</dbReference>
<dbReference type="GO" id="GO:0006355">
    <property type="term" value="P:regulation of DNA-templated transcription"/>
    <property type="evidence" value="ECO:0007669"/>
    <property type="project" value="InterPro"/>
</dbReference>
<dbReference type="InterPro" id="IPR016032">
    <property type="entry name" value="Sig_transdc_resp-reg_C-effctor"/>
</dbReference>
<proteinExistence type="inferred from homology"/>
<dbReference type="InterPro" id="IPR051677">
    <property type="entry name" value="AfsR-DnrI-RedD_regulator"/>
</dbReference>
<dbReference type="Pfam" id="PF13374">
    <property type="entry name" value="TPR_10"/>
    <property type="match status" value="1"/>
</dbReference>
<feature type="domain" description="Bacterial transcriptional activator" evidence="6">
    <location>
        <begin position="96"/>
        <end position="240"/>
    </location>
</feature>
<name>A0A2T0LQM5_9ACTN</name>
<dbReference type="GO" id="GO:0003677">
    <property type="term" value="F:DNA binding"/>
    <property type="evidence" value="ECO:0007669"/>
    <property type="project" value="UniProtKB-KW"/>
</dbReference>
<evidence type="ECO:0000256" key="3">
    <source>
        <dbReference type="ARBA" id="ARBA00023125"/>
    </source>
</evidence>
<dbReference type="InterPro" id="IPR019734">
    <property type="entry name" value="TPR_rpt"/>
</dbReference>
<dbReference type="GO" id="GO:0000160">
    <property type="term" value="P:phosphorelay signal transduction system"/>
    <property type="evidence" value="ECO:0007669"/>
    <property type="project" value="InterPro"/>
</dbReference>
<keyword evidence="8" id="KW-1185">Reference proteome</keyword>
<reference evidence="7 8" key="1">
    <citation type="submission" date="2018-03" db="EMBL/GenBank/DDBJ databases">
        <title>Genomic Encyclopedia of Type Strains, Phase III (KMG-III): the genomes of soil and plant-associated and newly described type strains.</title>
        <authorList>
            <person name="Whitman W."/>
        </authorList>
    </citation>
    <scope>NUCLEOTIDE SEQUENCE [LARGE SCALE GENOMIC DNA]</scope>
    <source>
        <strain evidence="7 8">CGMCC 4.7104</strain>
    </source>
</reference>
<keyword evidence="2" id="KW-0805">Transcription regulation</keyword>
<dbReference type="InterPro" id="IPR042197">
    <property type="entry name" value="Apaf_helical"/>
</dbReference>
<dbReference type="SUPFAM" id="SSF48452">
    <property type="entry name" value="TPR-like"/>
    <property type="match status" value="2"/>
</dbReference>